<dbReference type="EMBL" id="AP025226">
    <property type="protein sequence ID" value="BDB98648.1"/>
    <property type="molecule type" value="Genomic_DNA"/>
</dbReference>
<keyword evidence="2" id="KW-0560">Oxidoreductase</keyword>
<dbReference type="SUPFAM" id="SSF56003">
    <property type="entry name" value="Molybdenum cofactor-binding domain"/>
    <property type="match status" value="1"/>
</dbReference>
<dbReference type="InterPro" id="IPR016208">
    <property type="entry name" value="Ald_Oxase/xanthine_DH-like"/>
</dbReference>
<dbReference type="InterPro" id="IPR008274">
    <property type="entry name" value="AldOxase/xan_DH_MoCoBD1"/>
</dbReference>
<dbReference type="GO" id="GO:0016491">
    <property type="term" value="F:oxidoreductase activity"/>
    <property type="evidence" value="ECO:0007669"/>
    <property type="project" value="UniProtKB-KW"/>
</dbReference>
<dbReference type="InterPro" id="IPR046867">
    <property type="entry name" value="AldOxase/xan_DH_MoCoBD2"/>
</dbReference>
<protein>
    <submittedName>
        <fullName evidence="4">Xanthine dehydrogenase</fullName>
    </submittedName>
</protein>
<accession>A0AAQ4CS67</accession>
<organism evidence="4 5">
    <name type="scientific">Saccharolobus caldissimus</name>
    <dbReference type="NCBI Taxonomy" id="1702097"/>
    <lineage>
        <taxon>Archaea</taxon>
        <taxon>Thermoproteota</taxon>
        <taxon>Thermoprotei</taxon>
        <taxon>Sulfolobales</taxon>
        <taxon>Sulfolobaceae</taxon>
        <taxon>Saccharolobus</taxon>
    </lineage>
</organism>
<name>A0AAQ4CS67_9CREN</name>
<dbReference type="PANTHER" id="PTHR11908">
    <property type="entry name" value="XANTHINE DEHYDROGENASE"/>
    <property type="match status" value="1"/>
</dbReference>
<reference evidence="4 5" key="1">
    <citation type="journal article" date="2022" name="Microbiol. Resour. Announc.">
        <title>Complete Genome Sequence of the Hyperthermophilic and Acidophilic Archaeon Saccharolobus caldissimus Strain HS-3T.</title>
        <authorList>
            <person name="Sakai H.D."/>
            <person name="Kurosawa N."/>
        </authorList>
    </citation>
    <scope>NUCLEOTIDE SEQUENCE [LARGE SCALE GENOMIC DNA]</scope>
    <source>
        <strain evidence="4 5">JCM32116</strain>
    </source>
</reference>
<keyword evidence="5" id="KW-1185">Reference proteome</keyword>
<gene>
    <name evidence="4" type="ORF">SACC_16650</name>
</gene>
<sequence>MVFKEGLRFVKGNGSYIDDVITKEYKNYFYASIVRSSYAHAKIKSIDVKDAEKLSGVIKVITFNDLKDFLDPFPLSLDLNLEYYPIARDKVVYYGEPVAVIIARDEYIAEDAKELVQIDYEPLKPVISIRDALDSPPIHSNLKSNIILNKTFILGKYEDALRKSSIVIEEKIKFPRYSCTPLETYEVFAKYNGEEYEIFSNFQGPYTIHYLLTKALKSKVVIKGPRDIGGSFGIKSAIYPYMALIAAASRVVNKPLKWIETRHEHLIASSAGAERESIVRIYGDKQGKIYAMEMDLTDNLGAYPRPPEPGNLLRNHGNLTGAYDIEGLKVTYRAVLTNTIPTGLNRGYGGPHLYLALESAIDSFAREIGMDPLEVRLKNVIRNQNYETLTGGKYYGFSCYNVLKRMKEIYDRLYEEVNEERKKGKKVGLGISLIVEPSGTNIGYLDLARESKDYLPKSAAQDIVIVQIDPYAKVKVLVNGTNEGQAHETVISEIVSNRLGISPEDVEVTYNVDTSRPWTISSGSYSSRFTPIIIPALNNALDQLENKLLTAASELLGVQKTDLKIEKGRIRTISGDKSISLRHLVGTLYWDPTKLKGIEGGLSAIGYYQSPYADDLNNGKINSSIAYGCMGHIVEMELEETNLPRILKYYVIHDSGKILNENTARGQIIGSTFHGIEVSLYASLEYDEDGIPIYQTFAEYGVMSAMESPNIEIEHIQSSDEYSAGLGEGGTMAAPPAILNAIRSIIGKSVQRIPLYLILT</sequence>
<dbReference type="AlphaFoldDB" id="A0AAQ4CS67"/>
<dbReference type="InterPro" id="IPR000674">
    <property type="entry name" value="Ald_Oxase/Xan_DH_a/b"/>
</dbReference>
<dbReference type="InterPro" id="IPR037165">
    <property type="entry name" value="AldOxase/xan_DH_Mopterin-bd_sf"/>
</dbReference>
<evidence type="ECO:0000313" key="5">
    <source>
        <dbReference type="Proteomes" id="UP001319921"/>
    </source>
</evidence>
<dbReference type="KEGG" id="scas:SACC_16650"/>
<evidence type="ECO:0000256" key="2">
    <source>
        <dbReference type="ARBA" id="ARBA00023002"/>
    </source>
</evidence>
<evidence type="ECO:0000313" key="4">
    <source>
        <dbReference type="EMBL" id="BDB98648.1"/>
    </source>
</evidence>
<dbReference type="GO" id="GO:0005506">
    <property type="term" value="F:iron ion binding"/>
    <property type="evidence" value="ECO:0007669"/>
    <property type="project" value="InterPro"/>
</dbReference>
<evidence type="ECO:0000256" key="1">
    <source>
        <dbReference type="ARBA" id="ARBA00022505"/>
    </source>
</evidence>
<dbReference type="Proteomes" id="UP001319921">
    <property type="component" value="Chromosome"/>
</dbReference>
<dbReference type="SMART" id="SM01008">
    <property type="entry name" value="Ald_Xan_dh_C"/>
    <property type="match status" value="1"/>
</dbReference>
<feature type="domain" description="Aldehyde oxidase/xanthine dehydrogenase a/b hammerhead" evidence="3">
    <location>
        <begin position="11"/>
        <end position="124"/>
    </location>
</feature>
<proteinExistence type="predicted"/>
<dbReference type="RefSeq" id="WP_229572489.1">
    <property type="nucleotide sequence ID" value="NZ_AP025226.1"/>
</dbReference>
<dbReference type="InterPro" id="IPR036856">
    <property type="entry name" value="Ald_Oxase/Xan_DH_a/b_sf"/>
</dbReference>
<keyword evidence="1" id="KW-0500">Molybdenum</keyword>
<dbReference type="Pfam" id="PF01315">
    <property type="entry name" value="Ald_Xan_dh_C"/>
    <property type="match status" value="1"/>
</dbReference>
<dbReference type="Gene3D" id="3.30.365.10">
    <property type="entry name" value="Aldehyde oxidase/xanthine dehydrogenase, molybdopterin binding domain"/>
    <property type="match status" value="4"/>
</dbReference>
<dbReference type="Pfam" id="PF20256">
    <property type="entry name" value="MoCoBD_2"/>
    <property type="match status" value="1"/>
</dbReference>
<dbReference type="PANTHER" id="PTHR11908:SF132">
    <property type="entry name" value="ALDEHYDE OXIDASE 1-RELATED"/>
    <property type="match status" value="1"/>
</dbReference>
<dbReference type="Pfam" id="PF02738">
    <property type="entry name" value="MoCoBD_1"/>
    <property type="match status" value="1"/>
</dbReference>
<dbReference type="GeneID" id="68866400"/>
<dbReference type="SUPFAM" id="SSF54665">
    <property type="entry name" value="CO dehydrogenase molybdoprotein N-domain-like"/>
    <property type="match status" value="1"/>
</dbReference>
<dbReference type="Gene3D" id="3.90.1170.50">
    <property type="entry name" value="Aldehyde oxidase/xanthine dehydrogenase, a/b hammerhead"/>
    <property type="match status" value="1"/>
</dbReference>
<evidence type="ECO:0000259" key="3">
    <source>
        <dbReference type="SMART" id="SM01008"/>
    </source>
</evidence>